<dbReference type="EMBL" id="JAIWYP010000003">
    <property type="protein sequence ID" value="KAH3848084.1"/>
    <property type="molecule type" value="Genomic_DNA"/>
</dbReference>
<keyword evidence="2" id="KW-1185">Reference proteome</keyword>
<dbReference type="Proteomes" id="UP000828390">
    <property type="component" value="Unassembled WGS sequence"/>
</dbReference>
<protein>
    <submittedName>
        <fullName evidence="1">Uncharacterized protein</fullName>
    </submittedName>
</protein>
<accession>A0A9D4QYB3</accession>
<evidence type="ECO:0000313" key="1">
    <source>
        <dbReference type="EMBL" id="KAH3848084.1"/>
    </source>
</evidence>
<name>A0A9D4QYB3_DREPO</name>
<proteinExistence type="predicted"/>
<reference evidence="1" key="1">
    <citation type="journal article" date="2019" name="bioRxiv">
        <title>The Genome of the Zebra Mussel, Dreissena polymorpha: A Resource for Invasive Species Research.</title>
        <authorList>
            <person name="McCartney M.A."/>
            <person name="Auch B."/>
            <person name="Kono T."/>
            <person name="Mallez S."/>
            <person name="Zhang Y."/>
            <person name="Obille A."/>
            <person name="Becker A."/>
            <person name="Abrahante J.E."/>
            <person name="Garbe J."/>
            <person name="Badalamenti J.P."/>
            <person name="Herman A."/>
            <person name="Mangelson H."/>
            <person name="Liachko I."/>
            <person name="Sullivan S."/>
            <person name="Sone E.D."/>
            <person name="Koren S."/>
            <person name="Silverstein K.A.T."/>
            <person name="Beckman K.B."/>
            <person name="Gohl D.M."/>
        </authorList>
    </citation>
    <scope>NUCLEOTIDE SEQUENCE</scope>
    <source>
        <strain evidence="1">Duluth1</strain>
        <tissue evidence="1">Whole animal</tissue>
    </source>
</reference>
<sequence length="81" mass="9679">MTLPLYEGLKDRFSKIPTSNDDRRPTNRDYRHSMGFPSFIGFIDETTSDNPPGQTHEAEYIYRNHYHWINMLERDFGHNTE</sequence>
<reference evidence="1" key="2">
    <citation type="submission" date="2020-11" db="EMBL/GenBank/DDBJ databases">
        <authorList>
            <person name="McCartney M.A."/>
            <person name="Auch B."/>
            <person name="Kono T."/>
            <person name="Mallez S."/>
            <person name="Becker A."/>
            <person name="Gohl D.M."/>
            <person name="Silverstein K.A.T."/>
            <person name="Koren S."/>
            <person name="Bechman K.B."/>
            <person name="Herman A."/>
            <person name="Abrahante J.E."/>
            <person name="Garbe J."/>
        </authorList>
    </citation>
    <scope>NUCLEOTIDE SEQUENCE</scope>
    <source>
        <strain evidence="1">Duluth1</strain>
        <tissue evidence="1">Whole animal</tissue>
    </source>
</reference>
<organism evidence="1 2">
    <name type="scientific">Dreissena polymorpha</name>
    <name type="common">Zebra mussel</name>
    <name type="synonym">Mytilus polymorpha</name>
    <dbReference type="NCBI Taxonomy" id="45954"/>
    <lineage>
        <taxon>Eukaryota</taxon>
        <taxon>Metazoa</taxon>
        <taxon>Spiralia</taxon>
        <taxon>Lophotrochozoa</taxon>
        <taxon>Mollusca</taxon>
        <taxon>Bivalvia</taxon>
        <taxon>Autobranchia</taxon>
        <taxon>Heteroconchia</taxon>
        <taxon>Euheterodonta</taxon>
        <taxon>Imparidentia</taxon>
        <taxon>Neoheterodontei</taxon>
        <taxon>Myida</taxon>
        <taxon>Dreissenoidea</taxon>
        <taxon>Dreissenidae</taxon>
        <taxon>Dreissena</taxon>
    </lineage>
</organism>
<dbReference type="AlphaFoldDB" id="A0A9D4QYB3"/>
<gene>
    <name evidence="1" type="ORF">DPMN_090432</name>
</gene>
<evidence type="ECO:0000313" key="2">
    <source>
        <dbReference type="Proteomes" id="UP000828390"/>
    </source>
</evidence>
<comment type="caution">
    <text evidence="1">The sequence shown here is derived from an EMBL/GenBank/DDBJ whole genome shotgun (WGS) entry which is preliminary data.</text>
</comment>